<reference evidence="2" key="1">
    <citation type="journal article" date="2007" name="ISME J.">
        <title>Genomic plasticity in prokaryotes: the case of the square haloarchaeon.</title>
        <authorList>
            <person name="Cuadros-Orellana S."/>
            <person name="Martin-Cuadrado A.B."/>
            <person name="Legault B."/>
            <person name="D'Auria G."/>
            <person name="Zhaxybayeva O."/>
            <person name="Papke R.T."/>
            <person name="Rodriguez-Valera F."/>
        </authorList>
    </citation>
    <scope>NUCLEOTIDE SEQUENCE</scope>
</reference>
<dbReference type="AlphaFoldDB" id="A5YSS2"/>
<evidence type="ECO:0000256" key="1">
    <source>
        <dbReference type="SAM" id="MobiDB-lite"/>
    </source>
</evidence>
<sequence length="51" mass="5894">MTDNDLPDSVDKKQINRIMERVLKAEKDKLHMGSPKGINNDIEQIIEEEVD</sequence>
<name>A5YSS2_9EURY</name>
<accession>A5YSS2</accession>
<protein>
    <submittedName>
        <fullName evidence="2">Uncharacterized protein</fullName>
    </submittedName>
</protein>
<feature type="region of interest" description="Disordered" evidence="1">
    <location>
        <begin position="30"/>
        <end position="51"/>
    </location>
</feature>
<dbReference type="EMBL" id="EF583997">
    <property type="protein sequence ID" value="ABQ76029.1"/>
    <property type="molecule type" value="Genomic_DNA"/>
</dbReference>
<proteinExistence type="predicted"/>
<organism evidence="2">
    <name type="scientific">uncultured haloarchaeon</name>
    <dbReference type="NCBI Taxonomy" id="160804"/>
    <lineage>
        <taxon>Archaea</taxon>
        <taxon>Methanobacteriati</taxon>
        <taxon>Methanobacteriota</taxon>
        <taxon>Stenosarchaea group</taxon>
        <taxon>Halobacteria</taxon>
        <taxon>Halobacteriales</taxon>
        <taxon>Halobacteriaceae</taxon>
        <taxon>environmental samples</taxon>
    </lineage>
</organism>
<evidence type="ECO:0000313" key="2">
    <source>
        <dbReference type="EMBL" id="ABQ76029.1"/>
    </source>
</evidence>